<dbReference type="PANTHER" id="PTHR43285:SF2">
    <property type="entry name" value="ANTHRANILATE PHOSPHORIBOSYLTRANSFERASE"/>
    <property type="match status" value="1"/>
</dbReference>
<dbReference type="SUPFAM" id="SSF47648">
    <property type="entry name" value="Nucleoside phosphorylase/phosphoribosyltransferase N-terminal domain"/>
    <property type="match status" value="1"/>
</dbReference>
<dbReference type="EMBL" id="JACCBX010000007">
    <property type="protein sequence ID" value="NYE06845.1"/>
    <property type="molecule type" value="Genomic_DNA"/>
</dbReference>
<feature type="domain" description="Glycosyl transferase family 3" evidence="5">
    <location>
        <begin position="87"/>
        <end position="327"/>
    </location>
</feature>
<dbReference type="InterPro" id="IPR005940">
    <property type="entry name" value="Anthranilate_Pribosyl_Tfrase"/>
</dbReference>
<dbReference type="GO" id="GO:0000162">
    <property type="term" value="P:L-tryptophan biosynthetic process"/>
    <property type="evidence" value="ECO:0007669"/>
    <property type="project" value="UniProtKB-KW"/>
</dbReference>
<name>A0A852TFM0_9BACI</name>
<evidence type="ECO:0000256" key="1">
    <source>
        <dbReference type="ARBA" id="ARBA00022676"/>
    </source>
</evidence>
<evidence type="ECO:0000313" key="8">
    <source>
        <dbReference type="Proteomes" id="UP000548423"/>
    </source>
</evidence>
<dbReference type="EC" id="2.4.2.18" evidence="7"/>
<keyword evidence="3" id="KW-0822">Tryptophan biosynthesis</keyword>
<reference evidence="8" key="2">
    <citation type="submission" date="2020-08" db="EMBL/GenBank/DDBJ databases">
        <title>The Agave Microbiome: Exploring the role of microbial communities in plant adaptations to desert environments.</title>
        <authorList>
            <person name="Partida-Martinez L.P."/>
        </authorList>
    </citation>
    <scope>NUCLEOTIDE SEQUENCE [LARGE SCALE GENOMIC DNA]</scope>
    <source>
        <strain evidence="8">AT2.8</strain>
    </source>
</reference>
<sequence>MQQWLKEVARGKRGSKDLDYQQTKEVAQTIISGKATDAQIAAYLVALRLKTESPEELLAFVHAYQDVTNKFEVSNQSIIDLASPYNGRNSFTGTIPTAILMAEYGFPVFLHGSDSLPPKYGTALKEILLQLGLNVSQPPQRLTKTIQEAGIAFANTEEYCPSLGKLRRIRKELGVRTLFNTVEKLLNLANAESLMMGAYHRTAINKIAPIFKELSFKNVYVVQGMEGSEDLPVHRNSFIYKITDNNIESSIVKPEEYGLLVQEFDKDAKLSAREQSDITLAILSGDQSKSLQPFYNQVLFNTGIRYYLFGVVNDIGEGIEVAKQQLNEQRGLRQLEKWKVSQPENSTS</sequence>
<protein>
    <submittedName>
        <fullName evidence="7">Anthranilate phosphoribosyltransferase</fullName>
        <ecNumber evidence="7">2.4.2.18</ecNumber>
    </submittedName>
</protein>
<dbReference type="InterPro" id="IPR017459">
    <property type="entry name" value="Glycosyl_Trfase_fam3_N_dom"/>
</dbReference>
<dbReference type="InterPro" id="IPR036320">
    <property type="entry name" value="Glycosyl_Trfase_fam3_N_dom_sf"/>
</dbReference>
<dbReference type="InterPro" id="IPR035902">
    <property type="entry name" value="Nuc_phospho_transferase"/>
</dbReference>
<dbReference type="Gene3D" id="1.20.970.10">
    <property type="entry name" value="Transferase, Pyrimidine Nucleoside Phosphorylase, Chain C"/>
    <property type="match status" value="1"/>
</dbReference>
<dbReference type="PANTHER" id="PTHR43285">
    <property type="entry name" value="ANTHRANILATE PHOSPHORIBOSYLTRANSFERASE"/>
    <property type="match status" value="1"/>
</dbReference>
<dbReference type="AlphaFoldDB" id="A0A852TFM0"/>
<evidence type="ECO:0000313" key="7">
    <source>
        <dbReference type="EMBL" id="NYE06845.1"/>
    </source>
</evidence>
<proteinExistence type="predicted"/>
<evidence type="ECO:0000259" key="5">
    <source>
        <dbReference type="Pfam" id="PF00591"/>
    </source>
</evidence>
<keyword evidence="3" id="KW-0028">Amino-acid biosynthesis</keyword>
<evidence type="ECO:0000256" key="3">
    <source>
        <dbReference type="ARBA" id="ARBA00022822"/>
    </source>
</evidence>
<gene>
    <name evidence="7" type="ORF">F4694_003625</name>
</gene>
<evidence type="ECO:0000256" key="4">
    <source>
        <dbReference type="ARBA" id="ARBA00023141"/>
    </source>
</evidence>
<comment type="caution">
    <text evidence="7">The sequence shown here is derived from an EMBL/GenBank/DDBJ whole genome shotgun (WGS) entry which is preliminary data.</text>
</comment>
<evidence type="ECO:0000259" key="6">
    <source>
        <dbReference type="Pfam" id="PF02885"/>
    </source>
</evidence>
<accession>A0A852TFM0</accession>
<keyword evidence="2 7" id="KW-0808">Transferase</keyword>
<dbReference type="GO" id="GO:0005829">
    <property type="term" value="C:cytosol"/>
    <property type="evidence" value="ECO:0007669"/>
    <property type="project" value="TreeGrafter"/>
</dbReference>
<dbReference type="SUPFAM" id="SSF52418">
    <property type="entry name" value="Nucleoside phosphorylase/phosphoribosyltransferase catalytic domain"/>
    <property type="match status" value="1"/>
</dbReference>
<reference evidence="8" key="1">
    <citation type="submission" date="2020-07" db="EMBL/GenBank/DDBJ databases">
        <authorList>
            <person name="Partida-Martinez L."/>
            <person name="Huntemann M."/>
            <person name="Clum A."/>
            <person name="Wang J."/>
            <person name="Palaniappan K."/>
            <person name="Ritter S."/>
            <person name="Chen I.-M."/>
            <person name="Stamatis D."/>
            <person name="Reddy T."/>
            <person name="O'Malley R."/>
            <person name="Daum C."/>
            <person name="Shapiro N."/>
            <person name="Ivanova N."/>
            <person name="Kyrpides N."/>
            <person name="Woyke T."/>
        </authorList>
    </citation>
    <scope>NUCLEOTIDE SEQUENCE [LARGE SCALE GENOMIC DNA]</scope>
    <source>
        <strain evidence="8">AT2.8</strain>
    </source>
</reference>
<dbReference type="Pfam" id="PF02885">
    <property type="entry name" value="Glycos_trans_3N"/>
    <property type="match status" value="1"/>
</dbReference>
<dbReference type="InterPro" id="IPR000312">
    <property type="entry name" value="Glycosyl_Trfase_fam3"/>
</dbReference>
<dbReference type="Pfam" id="PF00591">
    <property type="entry name" value="Glycos_transf_3"/>
    <property type="match status" value="1"/>
</dbReference>
<dbReference type="GO" id="GO:0004048">
    <property type="term" value="F:anthranilate phosphoribosyltransferase activity"/>
    <property type="evidence" value="ECO:0007669"/>
    <property type="project" value="UniProtKB-EC"/>
</dbReference>
<evidence type="ECO:0000256" key="2">
    <source>
        <dbReference type="ARBA" id="ARBA00022679"/>
    </source>
</evidence>
<keyword evidence="1 7" id="KW-0328">Glycosyltransferase</keyword>
<feature type="domain" description="Glycosyl transferase family 3 N-terminal" evidence="6">
    <location>
        <begin position="5"/>
        <end position="66"/>
    </location>
</feature>
<dbReference type="Gene3D" id="3.40.1030.10">
    <property type="entry name" value="Nucleoside phosphorylase/phosphoribosyltransferase catalytic domain"/>
    <property type="match status" value="1"/>
</dbReference>
<organism evidence="7 8">
    <name type="scientific">Neobacillus niacini</name>
    <dbReference type="NCBI Taxonomy" id="86668"/>
    <lineage>
        <taxon>Bacteria</taxon>
        <taxon>Bacillati</taxon>
        <taxon>Bacillota</taxon>
        <taxon>Bacilli</taxon>
        <taxon>Bacillales</taxon>
        <taxon>Bacillaceae</taxon>
        <taxon>Neobacillus</taxon>
    </lineage>
</organism>
<keyword evidence="4" id="KW-0057">Aromatic amino acid biosynthesis</keyword>
<dbReference type="Proteomes" id="UP000548423">
    <property type="component" value="Unassembled WGS sequence"/>
</dbReference>